<dbReference type="PROSITE" id="PS50097">
    <property type="entry name" value="BTB"/>
    <property type="match status" value="1"/>
</dbReference>
<protein>
    <recommendedName>
        <fullName evidence="1">BTB domain-containing protein</fullName>
    </recommendedName>
</protein>
<keyword evidence="3" id="KW-1185">Reference proteome</keyword>
<evidence type="ECO:0000259" key="1">
    <source>
        <dbReference type="PROSITE" id="PS50097"/>
    </source>
</evidence>
<dbReference type="Pfam" id="PF00651">
    <property type="entry name" value="BTB"/>
    <property type="match status" value="1"/>
</dbReference>
<dbReference type="InterPro" id="IPR011333">
    <property type="entry name" value="SKP1/BTB/POZ_sf"/>
</dbReference>
<dbReference type="InterPro" id="IPR000210">
    <property type="entry name" value="BTB/POZ_dom"/>
</dbReference>
<dbReference type="AlphaFoldDB" id="A0A8H4PP54"/>
<gene>
    <name evidence="2" type="ORF">G6O67_006363</name>
</gene>
<dbReference type="EMBL" id="JAAVMX010000007">
    <property type="protein sequence ID" value="KAF4506260.1"/>
    <property type="molecule type" value="Genomic_DNA"/>
</dbReference>
<evidence type="ECO:0000313" key="3">
    <source>
        <dbReference type="Proteomes" id="UP000557566"/>
    </source>
</evidence>
<proteinExistence type="predicted"/>
<dbReference type="OrthoDB" id="2100128at2759"/>
<comment type="caution">
    <text evidence="2">The sequence shown here is derived from an EMBL/GenBank/DDBJ whole genome shotgun (WGS) entry which is preliminary data.</text>
</comment>
<dbReference type="Proteomes" id="UP000557566">
    <property type="component" value="Unassembled WGS sequence"/>
</dbReference>
<evidence type="ECO:0000313" key="2">
    <source>
        <dbReference type="EMBL" id="KAF4506260.1"/>
    </source>
</evidence>
<dbReference type="Gene3D" id="3.30.710.10">
    <property type="entry name" value="Potassium Channel Kv1.1, Chain A"/>
    <property type="match status" value="1"/>
</dbReference>
<dbReference type="PANTHER" id="PTHR39398:SF1">
    <property type="entry name" value="CSN8_PSMD8_EIF3K DOMAIN-CONTAINING PROTEIN"/>
    <property type="match status" value="1"/>
</dbReference>
<reference evidence="2 3" key="1">
    <citation type="journal article" date="2020" name="Genome Biol. Evol.">
        <title>A new high-quality draft genome assembly of the Chinese cordyceps Ophiocordyceps sinensis.</title>
        <authorList>
            <person name="Shu R."/>
            <person name="Zhang J."/>
            <person name="Meng Q."/>
            <person name="Zhang H."/>
            <person name="Zhou G."/>
            <person name="Li M."/>
            <person name="Wu P."/>
            <person name="Zhao Y."/>
            <person name="Chen C."/>
            <person name="Qin Q."/>
        </authorList>
    </citation>
    <scope>NUCLEOTIDE SEQUENCE [LARGE SCALE GENOMIC DNA]</scope>
    <source>
        <strain evidence="2 3">IOZ07</strain>
    </source>
</reference>
<organism evidence="2 3">
    <name type="scientific">Ophiocordyceps sinensis</name>
    <dbReference type="NCBI Taxonomy" id="72228"/>
    <lineage>
        <taxon>Eukaryota</taxon>
        <taxon>Fungi</taxon>
        <taxon>Dikarya</taxon>
        <taxon>Ascomycota</taxon>
        <taxon>Pezizomycotina</taxon>
        <taxon>Sordariomycetes</taxon>
        <taxon>Hypocreomycetidae</taxon>
        <taxon>Hypocreales</taxon>
        <taxon>Ophiocordycipitaceae</taxon>
        <taxon>Ophiocordyceps</taxon>
    </lineage>
</organism>
<feature type="domain" description="BTB" evidence="1">
    <location>
        <begin position="374"/>
        <end position="441"/>
    </location>
</feature>
<accession>A0A8H4PP54</accession>
<name>A0A8H4PP54_9HYPO</name>
<dbReference type="SUPFAM" id="SSF54695">
    <property type="entry name" value="POZ domain"/>
    <property type="match status" value="1"/>
</dbReference>
<dbReference type="PANTHER" id="PTHR39398">
    <property type="entry name" value="YALI0F14311P"/>
    <property type="match status" value="1"/>
</dbReference>
<dbReference type="CDD" id="cd18186">
    <property type="entry name" value="BTB_POZ_ZBTB_KLHL-like"/>
    <property type="match status" value="1"/>
</dbReference>
<sequence>MPNRGGRTLSGPWGRLKPIEQDALESIGLPSKGDSRLLDLKTQERYYTKIVERYMTFCSDAGRRDELLRRFSSLDIASLSASSLPAAAEHLAGPSVETLQSPAKSKALSDVIAALRKLREGVVASKRTDDFAVQAYLFCIRLSVLVKQPESYHPAILHLLRTIHPRQPLTSVEFQEVVSYLILDTACRRRRLDEAFVLRQQYGLRDAKVGAVLAALVHDNCVAFCRVKRAVDGHKARIMEWAEADLRTHALKCIGKTYMEVEVEFLERMTGSTWDELKKNDGVGWELDHTRVTIRKPKERPSTQKQASPLPALTVLAPNIESPHLSLRLHKPSRFVAMPTSRKRTATRSEVKDKASSLLLSDYRTCWLIKTDEPAVDIVVKDEIFSIHKSVLTKHSEYFEKCLTKPFAEALDNVVRFDDIEPQYLGYYLGLAASYSSIVPHAAPIPLQNPEARGRRVPMRDFVEVYKLCDRFLSTKMADFMKQCINTSIGDGHRALYRASSDKGLQKATTREFADAFEALELEHPAQIELGATMIVYFCEGIDYGAWDSCVEEVMDCPRFVGQVSRGFARKLAAAMSSRSKLKRKELPCP</sequence>